<dbReference type="OrthoDB" id="10321826at2759"/>
<keyword evidence="2" id="KW-0812">Transmembrane</keyword>
<dbReference type="AlphaFoldDB" id="A0A1C3KG85"/>
<protein>
    <submittedName>
        <fullName evidence="3">PIR protein</fullName>
    </submittedName>
</protein>
<keyword evidence="2" id="KW-0472">Membrane</keyword>
<evidence type="ECO:0000313" key="3">
    <source>
        <dbReference type="EMBL" id="SBT72679.1"/>
    </source>
</evidence>
<organism evidence="3 4">
    <name type="scientific">Plasmodium ovale</name>
    <name type="common">malaria parasite P. ovale</name>
    <dbReference type="NCBI Taxonomy" id="36330"/>
    <lineage>
        <taxon>Eukaryota</taxon>
        <taxon>Sar</taxon>
        <taxon>Alveolata</taxon>
        <taxon>Apicomplexa</taxon>
        <taxon>Aconoidasida</taxon>
        <taxon>Haemosporida</taxon>
        <taxon>Plasmodiidae</taxon>
        <taxon>Plasmodium</taxon>
        <taxon>Plasmodium (Plasmodium)</taxon>
    </lineage>
</organism>
<dbReference type="VEuPathDB" id="PlasmoDB:PocGH01_00223500"/>
<gene>
    <name evidence="3" type="primary">PowCR01_000046000</name>
    <name evidence="3" type="ORF">POWCR01_000046000</name>
</gene>
<proteinExistence type="predicted"/>
<dbReference type="EMBL" id="FLRJ01000111">
    <property type="protein sequence ID" value="SBT72679.1"/>
    <property type="molecule type" value="Genomic_DNA"/>
</dbReference>
<name>A0A1C3KG85_PLAOA</name>
<evidence type="ECO:0000313" key="4">
    <source>
        <dbReference type="Proteomes" id="UP000243200"/>
    </source>
</evidence>
<keyword evidence="2" id="KW-1133">Transmembrane helix</keyword>
<dbReference type="VEuPathDB" id="PlasmoDB:POWCR01_000046000"/>
<dbReference type="Pfam" id="PF05795">
    <property type="entry name" value="Plasmodium_Vir"/>
    <property type="match status" value="2"/>
</dbReference>
<feature type="transmembrane region" description="Helical" evidence="2">
    <location>
        <begin position="250"/>
        <end position="272"/>
    </location>
</feature>
<dbReference type="Proteomes" id="UP000243200">
    <property type="component" value="Unassembled WGS sequence"/>
</dbReference>
<feature type="region of interest" description="Disordered" evidence="1">
    <location>
        <begin position="212"/>
        <end position="239"/>
    </location>
</feature>
<dbReference type="InterPro" id="IPR008780">
    <property type="entry name" value="Plasmodium_Vir"/>
</dbReference>
<evidence type="ECO:0000256" key="1">
    <source>
        <dbReference type="SAM" id="MobiDB-lite"/>
    </source>
</evidence>
<accession>A0A1C3KG85</accession>
<reference evidence="3 4" key="1">
    <citation type="submission" date="2016-06" db="EMBL/GenBank/DDBJ databases">
        <authorList>
            <consortium name="Pathogen Informatics"/>
        </authorList>
    </citation>
    <scope>NUCLEOTIDE SEQUENCE [LARGE SCALE GENOMIC DNA]</scope>
</reference>
<sequence>MRQESYDFFKYFDEYIEYEKSIEKEWNVRVYKKECAFDGRYYTGYLKGEEIICAKLKCFYNSLFHSLLSDNKHKEYAEYLNFWVNTQLKNNIIPPTTVKNFYDNVKFYDIFFDLKKKLEDKIYDINKEEFTNMKFLYDLYRNYYDILITTKASTGNYNCLEYSKKCVQVYDEAIKKCPTDATLFCKALHVFKEKYDGINNNDSLKNCKEKKLPPLPEYKSPRIDSSASHVGESKAVEEPNDLSEHASTPYFSYVFGFTATILGIFLTLLILFKYTPLRFSLFRTIIKGEKMRTNLEEEYNQELVLNDSDLEHPYSENMSYNIPYNSTLNA</sequence>
<evidence type="ECO:0000256" key="2">
    <source>
        <dbReference type="SAM" id="Phobius"/>
    </source>
</evidence>